<keyword evidence="2" id="KW-1185">Reference proteome</keyword>
<dbReference type="EnsemblPlants" id="AVESA.00010b.r2.6CG1131910.2">
    <property type="protein sequence ID" value="AVESA.00010b.r2.6CG1131910.2.CDS"/>
    <property type="gene ID" value="AVESA.00010b.r2.6CG1131910"/>
</dbReference>
<dbReference type="Proteomes" id="UP001732700">
    <property type="component" value="Chromosome 6C"/>
</dbReference>
<protein>
    <submittedName>
        <fullName evidence="1">Uncharacterized protein</fullName>
    </submittedName>
</protein>
<reference evidence="1" key="2">
    <citation type="submission" date="2025-09" db="UniProtKB">
        <authorList>
            <consortium name="EnsemblPlants"/>
        </authorList>
    </citation>
    <scope>IDENTIFICATION</scope>
</reference>
<evidence type="ECO:0000313" key="1">
    <source>
        <dbReference type="EnsemblPlants" id="AVESA.00010b.r2.6CG1131910.2.CDS"/>
    </source>
</evidence>
<sequence>MVIGYGSPVSDRKRKFSPGSPHIASAKRSKKPGLRIGGLPTDILSSITSKLPLKEAARTSILSSQWRRIWLCRPNIDLSYHTLLSQSDDARRWTTRRNILNRLKFIKSVGEVLQQHEGLGTESIRISFHLCDRYADHMDKWMKYTIASKAKGLILELLSVNFGPTIVRYNFPLQMLDTKKNSSLRRLRLHFVSLCPPADFRGFQNLTRLCLQDVSITNEDLQRLLSEGNHLECFRIACCETLTSLKIPHYVNRLKFLLVLSCPLLQDISLDCDVPALHYRGPLIPLKLAAPSKLTNLWIMLPSCHSALGFISSELPTTIRHLEKLRLCCSQFEGTDVVSRLRSFLSLRQLILDLTITDLPRRTIDILDLGYLLEAAPFMEKLELHMVMRCLHKRYRPEDGELRSLPSCPHSHLSLVTITGFIGEKDQLELALHILRNAMVLKALKIYPRPCAVDSVPARLRPEERIADGRSVALEFLAKSDHRNVVEVIAAFNLPCLIESTFGYR</sequence>
<organism evidence="1 2">
    <name type="scientific">Avena sativa</name>
    <name type="common">Oat</name>
    <dbReference type="NCBI Taxonomy" id="4498"/>
    <lineage>
        <taxon>Eukaryota</taxon>
        <taxon>Viridiplantae</taxon>
        <taxon>Streptophyta</taxon>
        <taxon>Embryophyta</taxon>
        <taxon>Tracheophyta</taxon>
        <taxon>Spermatophyta</taxon>
        <taxon>Magnoliopsida</taxon>
        <taxon>Liliopsida</taxon>
        <taxon>Poales</taxon>
        <taxon>Poaceae</taxon>
        <taxon>BOP clade</taxon>
        <taxon>Pooideae</taxon>
        <taxon>Poodae</taxon>
        <taxon>Poeae</taxon>
        <taxon>Poeae Chloroplast Group 1 (Aveneae type)</taxon>
        <taxon>Aveninae</taxon>
        <taxon>Avena</taxon>
    </lineage>
</organism>
<reference evidence="1" key="1">
    <citation type="submission" date="2021-05" db="EMBL/GenBank/DDBJ databases">
        <authorList>
            <person name="Scholz U."/>
            <person name="Mascher M."/>
            <person name="Fiebig A."/>
        </authorList>
    </citation>
    <scope>NUCLEOTIDE SEQUENCE [LARGE SCALE GENOMIC DNA]</scope>
</reference>
<proteinExistence type="predicted"/>
<accession>A0ACD5Z5B3</accession>
<evidence type="ECO:0000313" key="2">
    <source>
        <dbReference type="Proteomes" id="UP001732700"/>
    </source>
</evidence>
<name>A0ACD5Z5B3_AVESA</name>